<dbReference type="Proteomes" id="UP000610594">
    <property type="component" value="Unassembled WGS sequence"/>
</dbReference>
<protein>
    <submittedName>
        <fullName evidence="1">ISL3 family transposase</fullName>
    </submittedName>
</protein>
<feature type="non-terminal residue" evidence="1">
    <location>
        <position position="51"/>
    </location>
</feature>
<accession>A0ABX0MY24</accession>
<keyword evidence="2" id="KW-1185">Reference proteome</keyword>
<proteinExistence type="predicted"/>
<evidence type="ECO:0000313" key="1">
    <source>
        <dbReference type="EMBL" id="NHZ67391.1"/>
    </source>
</evidence>
<reference evidence="1 2" key="1">
    <citation type="submission" date="2019-10" db="EMBL/GenBank/DDBJ databases">
        <title>Taxonomy of Antarctic Massilia spp.: description of Massilia rubra sp. nov., Massilia aquatica sp. nov., Massilia mucilaginosa sp. nov., Massilia frigida sp. nov. isolated from streams, lakes and regoliths.</title>
        <authorList>
            <person name="Holochova P."/>
            <person name="Sedlacek I."/>
            <person name="Kralova S."/>
            <person name="Maslanova I."/>
            <person name="Busse H.-J."/>
            <person name="Stankova E."/>
            <person name="Vrbovska V."/>
            <person name="Kovarovic V."/>
            <person name="Bartak M."/>
            <person name="Svec P."/>
            <person name="Pantucek R."/>
        </authorList>
    </citation>
    <scope>NUCLEOTIDE SEQUENCE [LARGE SCALE GENOMIC DNA]</scope>
    <source>
        <strain evidence="1 2">CCM 8694</strain>
    </source>
</reference>
<gene>
    <name evidence="1" type="ORF">F1735_35170</name>
</gene>
<evidence type="ECO:0000313" key="2">
    <source>
        <dbReference type="Proteomes" id="UP000610594"/>
    </source>
</evidence>
<comment type="caution">
    <text evidence="1">The sequence shown here is derived from an EMBL/GenBank/DDBJ whole genome shotgun (WGS) entry which is preliminary data.</text>
</comment>
<organism evidence="1 2">
    <name type="scientific">Massilia genomosp. 1</name>
    <dbReference type="NCBI Taxonomy" id="2609280"/>
    <lineage>
        <taxon>Bacteria</taxon>
        <taxon>Pseudomonadati</taxon>
        <taxon>Pseudomonadota</taxon>
        <taxon>Betaproteobacteria</taxon>
        <taxon>Burkholderiales</taxon>
        <taxon>Oxalobacteraceae</taxon>
        <taxon>Telluria group</taxon>
        <taxon>Massilia</taxon>
    </lineage>
</organism>
<sequence length="51" mass="5553">MSIGVEALFTSALGLKFPWEVVKVELDTAKRRIDFEVACNAKQLPCPACGV</sequence>
<name>A0ABX0MY24_9BURK</name>
<dbReference type="EMBL" id="WHJF01000724">
    <property type="protein sequence ID" value="NHZ67391.1"/>
    <property type="molecule type" value="Genomic_DNA"/>
</dbReference>